<comment type="caution">
    <text evidence="17">The sequence shown here is derived from an EMBL/GenBank/DDBJ whole genome shotgun (WGS) entry which is preliminary data.</text>
</comment>
<dbReference type="PROSITE" id="PS00156">
    <property type="entry name" value="OMPDECASE"/>
    <property type="match status" value="1"/>
</dbReference>
<dbReference type="InterPro" id="IPR029057">
    <property type="entry name" value="PRTase-like"/>
</dbReference>
<feature type="active site" description="For OMPdecase activity" evidence="14">
    <location>
        <position position="306"/>
    </location>
</feature>
<evidence type="ECO:0000256" key="6">
    <source>
        <dbReference type="ARBA" id="ARBA00012321"/>
    </source>
</evidence>
<dbReference type="CDD" id="cd04725">
    <property type="entry name" value="OMP_decarboxylase_like"/>
    <property type="match status" value="1"/>
</dbReference>
<evidence type="ECO:0000256" key="5">
    <source>
        <dbReference type="ARBA" id="ARBA00011971"/>
    </source>
</evidence>
<dbReference type="FunFam" id="3.20.20.70:FF:000114">
    <property type="entry name" value="Decarboxylase,orotidine phosphate"/>
    <property type="match status" value="1"/>
</dbReference>
<keyword evidence="11" id="KW-0665">Pyrimidine biosynthesis</keyword>
<dbReference type="SUPFAM" id="SSF53271">
    <property type="entry name" value="PRTase-like"/>
    <property type="match status" value="1"/>
</dbReference>
<feature type="binding site" evidence="15">
    <location>
        <position position="442"/>
    </location>
    <ligand>
        <name>substrate</name>
    </ligand>
</feature>
<evidence type="ECO:0000256" key="10">
    <source>
        <dbReference type="ARBA" id="ARBA00022793"/>
    </source>
</evidence>
<dbReference type="Proteomes" id="UP001461498">
    <property type="component" value="Unassembled WGS sequence"/>
</dbReference>
<dbReference type="CDD" id="cd06223">
    <property type="entry name" value="PRTases_typeI"/>
    <property type="match status" value="1"/>
</dbReference>
<evidence type="ECO:0000256" key="12">
    <source>
        <dbReference type="ARBA" id="ARBA00023239"/>
    </source>
</evidence>
<evidence type="ECO:0000256" key="7">
    <source>
        <dbReference type="ARBA" id="ARBA00015047"/>
    </source>
</evidence>
<protein>
    <recommendedName>
        <fullName evidence="7">Uridine 5'-monophosphate synthase</fullName>
        <ecNumber evidence="5">2.4.2.10</ecNumber>
        <ecNumber evidence="6">4.1.1.23</ecNumber>
    </recommendedName>
</protein>
<dbReference type="GO" id="GO:0004588">
    <property type="term" value="F:orotate phosphoribosyltransferase activity"/>
    <property type="evidence" value="ECO:0007669"/>
    <property type="project" value="UniProtKB-EC"/>
</dbReference>
<feature type="active site" description="For OMPdecase activity" evidence="14">
    <location>
        <position position="304"/>
    </location>
</feature>
<dbReference type="InterPro" id="IPR018089">
    <property type="entry name" value="OMPdecase_AS"/>
</dbReference>
<dbReference type="EC" id="4.1.1.23" evidence="6"/>
<dbReference type="EC" id="2.4.2.10" evidence="5"/>
<dbReference type="HAMAP" id="MF_01208">
    <property type="entry name" value="PyrE"/>
    <property type="match status" value="1"/>
</dbReference>
<evidence type="ECO:0000256" key="8">
    <source>
        <dbReference type="ARBA" id="ARBA00022676"/>
    </source>
</evidence>
<dbReference type="PANTHER" id="PTHR19278">
    <property type="entry name" value="OROTATE PHOSPHORIBOSYLTRANSFERASE"/>
    <property type="match status" value="1"/>
</dbReference>
<dbReference type="GO" id="GO:0004590">
    <property type="term" value="F:orotidine-5'-phosphate decarboxylase activity"/>
    <property type="evidence" value="ECO:0007669"/>
    <property type="project" value="UniProtKB-EC"/>
</dbReference>
<keyword evidence="18" id="KW-1185">Reference proteome</keyword>
<name>A0AAW1DCR3_9HEMI</name>
<dbReference type="NCBIfam" id="TIGR00336">
    <property type="entry name" value="pyrE"/>
    <property type="match status" value="1"/>
</dbReference>
<dbReference type="NCBIfam" id="TIGR01740">
    <property type="entry name" value="pyrF"/>
    <property type="match status" value="1"/>
</dbReference>
<dbReference type="FunFam" id="3.40.50.2020:FF:000025">
    <property type="entry name" value="Uridine monophosphate synthetase"/>
    <property type="match status" value="1"/>
</dbReference>
<dbReference type="Gene3D" id="3.40.50.2020">
    <property type="match status" value="1"/>
</dbReference>
<keyword evidence="13" id="KW-0511">Multifunctional enzyme</keyword>
<evidence type="ECO:0000256" key="3">
    <source>
        <dbReference type="ARBA" id="ARBA00006221"/>
    </source>
</evidence>
<dbReference type="Pfam" id="PF00156">
    <property type="entry name" value="Pribosyltran"/>
    <property type="match status" value="1"/>
</dbReference>
<evidence type="ECO:0000256" key="11">
    <source>
        <dbReference type="ARBA" id="ARBA00022975"/>
    </source>
</evidence>
<dbReference type="SUPFAM" id="SSF51366">
    <property type="entry name" value="Ribulose-phoshate binding barrel"/>
    <property type="match status" value="1"/>
</dbReference>
<dbReference type="InterPro" id="IPR014732">
    <property type="entry name" value="OMPdecase"/>
</dbReference>
<dbReference type="InterPro" id="IPR000836">
    <property type="entry name" value="PRTase_dom"/>
</dbReference>
<dbReference type="GO" id="GO:0044205">
    <property type="term" value="P:'de novo' UMP biosynthetic process"/>
    <property type="evidence" value="ECO:0007669"/>
    <property type="project" value="InterPro"/>
</dbReference>
<keyword evidence="12" id="KW-0456">Lyase</keyword>
<dbReference type="GO" id="GO:0006207">
    <property type="term" value="P:'de novo' pyrimidine nucleobase biosynthetic process"/>
    <property type="evidence" value="ECO:0007669"/>
    <property type="project" value="InterPro"/>
</dbReference>
<evidence type="ECO:0000256" key="13">
    <source>
        <dbReference type="ARBA" id="ARBA00023268"/>
    </source>
</evidence>
<feature type="active site" description="For OMPdecase activity" evidence="14">
    <location>
        <position position="309"/>
    </location>
</feature>
<comment type="similarity">
    <text evidence="3">In the N-terminal section; belongs to the purine/pyrimidine phosphoribosyltransferase family.</text>
</comment>
<evidence type="ECO:0000313" key="18">
    <source>
        <dbReference type="Proteomes" id="UP001461498"/>
    </source>
</evidence>
<comment type="pathway">
    <text evidence="2">Pyrimidine metabolism; UMP biosynthesis via de novo pathway; UMP from orotate: step 1/2.</text>
</comment>
<evidence type="ECO:0000259" key="16">
    <source>
        <dbReference type="SMART" id="SM00934"/>
    </source>
</evidence>
<comment type="pathway">
    <text evidence="1">Pyrimidine metabolism; UMP biosynthesis via de novo pathway; UMP from orotate: step 2/2.</text>
</comment>
<proteinExistence type="inferred from homology"/>
<feature type="binding site" evidence="15">
    <location>
        <position position="273"/>
    </location>
    <ligand>
        <name>substrate</name>
    </ligand>
</feature>
<dbReference type="Pfam" id="PF00215">
    <property type="entry name" value="OMPdecase"/>
    <property type="match status" value="1"/>
</dbReference>
<dbReference type="InterPro" id="IPR023031">
    <property type="entry name" value="OPRT"/>
</dbReference>
<dbReference type="AlphaFoldDB" id="A0AAW1DCR3"/>
<evidence type="ECO:0000313" key="17">
    <source>
        <dbReference type="EMBL" id="KAK9508806.1"/>
    </source>
</evidence>
<feature type="domain" description="Orotidine 5'-phosphate decarboxylase" evidence="16">
    <location>
        <begin position="245"/>
        <end position="457"/>
    </location>
</feature>
<evidence type="ECO:0000256" key="15">
    <source>
        <dbReference type="PIRSR" id="PIRSR614732-2"/>
    </source>
</evidence>
<dbReference type="SMART" id="SM00934">
    <property type="entry name" value="OMPdecase"/>
    <property type="match status" value="1"/>
</dbReference>
<dbReference type="InterPro" id="IPR013785">
    <property type="entry name" value="Aldolase_TIM"/>
</dbReference>
<keyword evidence="8" id="KW-0328">Glycosyltransferase</keyword>
<feature type="binding site" evidence="15">
    <location>
        <position position="441"/>
    </location>
    <ligand>
        <name>substrate</name>
    </ligand>
</feature>
<evidence type="ECO:0000256" key="9">
    <source>
        <dbReference type="ARBA" id="ARBA00022679"/>
    </source>
</evidence>
<keyword evidence="10" id="KW-0210">Decarboxylase</keyword>
<organism evidence="17 18">
    <name type="scientific">Rhynocoris fuscipes</name>
    <dbReference type="NCBI Taxonomy" id="488301"/>
    <lineage>
        <taxon>Eukaryota</taxon>
        <taxon>Metazoa</taxon>
        <taxon>Ecdysozoa</taxon>
        <taxon>Arthropoda</taxon>
        <taxon>Hexapoda</taxon>
        <taxon>Insecta</taxon>
        <taxon>Pterygota</taxon>
        <taxon>Neoptera</taxon>
        <taxon>Paraneoptera</taxon>
        <taxon>Hemiptera</taxon>
        <taxon>Heteroptera</taxon>
        <taxon>Panheteroptera</taxon>
        <taxon>Cimicomorpha</taxon>
        <taxon>Reduviidae</taxon>
        <taxon>Harpactorinae</taxon>
        <taxon>Harpactorini</taxon>
        <taxon>Rhynocoris</taxon>
    </lineage>
</organism>
<accession>A0AAW1DCR3</accession>
<evidence type="ECO:0000256" key="2">
    <source>
        <dbReference type="ARBA" id="ARBA00004889"/>
    </source>
</evidence>
<feature type="binding site" evidence="15">
    <location>
        <position position="362"/>
    </location>
    <ligand>
        <name>substrate</name>
    </ligand>
</feature>
<evidence type="ECO:0000256" key="4">
    <source>
        <dbReference type="ARBA" id="ARBA00009769"/>
    </source>
</evidence>
<dbReference type="InterPro" id="IPR004467">
    <property type="entry name" value="Or_phspho_trans_dom"/>
</dbReference>
<dbReference type="Gene3D" id="3.20.20.70">
    <property type="entry name" value="Aldolase class I"/>
    <property type="match status" value="1"/>
</dbReference>
<dbReference type="PANTHER" id="PTHR19278:SF9">
    <property type="entry name" value="URIDINE 5'-MONOPHOSPHATE SYNTHASE"/>
    <property type="match status" value="1"/>
</dbReference>
<evidence type="ECO:0000256" key="14">
    <source>
        <dbReference type="PIRSR" id="PIRSR614732-1"/>
    </source>
</evidence>
<dbReference type="EMBL" id="JAPXFL010000003">
    <property type="protein sequence ID" value="KAK9508806.1"/>
    <property type="molecule type" value="Genomic_DNA"/>
</dbReference>
<reference evidence="17 18" key="1">
    <citation type="submission" date="2022-12" db="EMBL/GenBank/DDBJ databases">
        <title>Chromosome-level genome assembly of true bugs.</title>
        <authorList>
            <person name="Ma L."/>
            <person name="Li H."/>
        </authorList>
    </citation>
    <scope>NUCLEOTIDE SEQUENCE [LARGE SCALE GENOMIC DNA]</scope>
    <source>
        <strain evidence="17">Lab_2022b</strain>
    </source>
</reference>
<feature type="binding site" evidence="15">
    <location>
        <position position="251"/>
    </location>
    <ligand>
        <name>substrate</name>
    </ligand>
</feature>
<evidence type="ECO:0000256" key="1">
    <source>
        <dbReference type="ARBA" id="ARBA00004861"/>
    </source>
</evidence>
<sequence>MEDLCLKLCEVGALKFGNFKMKVGVNSPVYFDLRVITSFPKLMEELSQIVWKHIQDVGLNCKVICGVPYTALPIATLVSVNSNLPMLVRRKEPKKYGTMKIIEGKYLEGDTCLIIEDVVTSGGSILETASDLRKDGLIVTDVVVVIDRGQGGEKNLKQNGIRMHSIFTLSKILDILLQRKILDDGTVDSIKKYIKDNQIFPDGKQMPSTTTAVDRLSLNYEKRISLASCDATKKLLSIMNEKQTNLCVAIDVTTSAEVLRIVDLVGAFVCIIKTHYDAVTDWSERTESALKELAVKHNFLIMEDRKLGDIGNTVHMQCQKIFSWADLITMHSVAGIGSLQGAKSILQSLPKGRGIVLVSQMSSKDNLITHHYSKATSDLGTEFKDIVAGFVCQDPSVFSDPGMLQFTPGVATQAGNDSFGQQYSTPDYAISDKGADVVIIGRAVTLSGDPTKAAGEFKEILWKAYKKRVGII</sequence>
<comment type="similarity">
    <text evidence="4">In the C-terminal section; belongs to the OMP decarboxylase family.</text>
</comment>
<feature type="binding site" evidence="15">
    <location>
        <position position="421"/>
    </location>
    <ligand>
        <name>substrate</name>
    </ligand>
</feature>
<dbReference type="InterPro" id="IPR001754">
    <property type="entry name" value="OMPdeCOase_dom"/>
</dbReference>
<gene>
    <name evidence="17" type="ORF">O3M35_006273</name>
</gene>
<keyword evidence="9" id="KW-0808">Transferase</keyword>
<dbReference type="InterPro" id="IPR011060">
    <property type="entry name" value="RibuloseP-bd_barrel"/>
</dbReference>